<evidence type="ECO:0000256" key="8">
    <source>
        <dbReference type="SAM" id="MobiDB-lite"/>
    </source>
</evidence>
<dbReference type="Gene3D" id="3.30.310.210">
    <property type="match status" value="1"/>
</dbReference>
<keyword evidence="11" id="KW-1185">Reference proteome</keyword>
<dbReference type="PANTHER" id="PTHR10288">
    <property type="entry name" value="KH DOMAIN CONTAINING RNA BINDING PROTEIN"/>
    <property type="match status" value="1"/>
</dbReference>
<evidence type="ECO:0000256" key="5">
    <source>
        <dbReference type="ARBA" id="ARBA00022845"/>
    </source>
</evidence>
<dbReference type="SUPFAM" id="SSF54928">
    <property type="entry name" value="RNA-binding domain, RBD"/>
    <property type="match status" value="1"/>
</dbReference>
<dbReference type="PROSITE" id="PS50102">
    <property type="entry name" value="RRM"/>
    <property type="match status" value="1"/>
</dbReference>
<dbReference type="Gene3D" id="3.30.70.330">
    <property type="match status" value="1"/>
</dbReference>
<keyword evidence="3" id="KW-0677">Repeat</keyword>
<dbReference type="GO" id="GO:0006417">
    <property type="term" value="P:regulation of translation"/>
    <property type="evidence" value="ECO:0007669"/>
    <property type="project" value="UniProtKB-KW"/>
</dbReference>
<keyword evidence="5" id="KW-0810">Translation regulation</keyword>
<evidence type="ECO:0000256" key="6">
    <source>
        <dbReference type="ARBA" id="ARBA00022884"/>
    </source>
</evidence>
<evidence type="ECO:0000256" key="7">
    <source>
        <dbReference type="PROSITE-ProRule" id="PRU00176"/>
    </source>
</evidence>
<dbReference type="CDD" id="cd22401">
    <property type="entry name" value="KH-I_IGF2BP_rpt2"/>
    <property type="match status" value="1"/>
</dbReference>
<dbReference type="Pfam" id="PF00076">
    <property type="entry name" value="RRM_1"/>
    <property type="match status" value="1"/>
</dbReference>
<dbReference type="InterPro" id="IPR000504">
    <property type="entry name" value="RRM_dom"/>
</dbReference>
<keyword evidence="2" id="KW-0813">Transport</keyword>
<dbReference type="Proteomes" id="UP000549394">
    <property type="component" value="Unassembled WGS sequence"/>
</dbReference>
<feature type="compositionally biased region" description="Basic and acidic residues" evidence="8">
    <location>
        <begin position="12"/>
        <end position="25"/>
    </location>
</feature>
<feature type="region of interest" description="Disordered" evidence="8">
    <location>
        <begin position="1"/>
        <end position="32"/>
    </location>
</feature>
<dbReference type="InterPro" id="IPR004088">
    <property type="entry name" value="KH_dom_type_1"/>
</dbReference>
<comment type="similarity">
    <text evidence="1">Belongs to the RRM IMP/VICKZ family.</text>
</comment>
<sequence length="483" mass="53621">MQNGDIDEELACSEKEVERNQDRKSSKVTIKHLPPETTKEKIEELIDSFGKISRCDIITPNPEQKVAYITFESSDEAIQALENLNNKEYEGRNLSVELVTGSKSKRGQHAGRFGGRGTGYPLRILVPSDFVGAIIGRKGQTIKNITTQSRARVDVHCKENTGLLEKVISIYGQPDNCSNACKEILRVMQQESENANRGEVALKMLAEDRHCGRIIGKKGTVIKQIRSETDTKIYVSNLQDVPAVFPDRVITINGELERMQKAENIISSKLRECYDKESVSPGVHAPYIPPPPSGLMTPYRMPFMPPPTYMQQQPVPFQLPPLPFGDSCQVHVPHTSVGAIIGAGGSSIKQIIRQSGAFVAVEQKADENTTNERIVTIKGLMDAQCRALYQLYERVNSDVYASFETCRLRITIRVPRSMVGRVIGKNGKNVRDVQRMTGAIIKLPDETSGGEDTPVDVFGNFMSVQQAMYQVRTLIATAPGRQD</sequence>
<dbReference type="InterPro" id="IPR036612">
    <property type="entry name" value="KH_dom_type_1_sf"/>
</dbReference>
<dbReference type="CDD" id="cd22403">
    <property type="entry name" value="KH-I_IGF2BP_rpt4"/>
    <property type="match status" value="1"/>
</dbReference>
<comment type="caution">
    <text evidence="10">The sequence shown here is derived from an EMBL/GenBank/DDBJ whole genome shotgun (WGS) entry which is preliminary data.</text>
</comment>
<dbReference type="InterPro" id="IPR004087">
    <property type="entry name" value="KH_dom"/>
</dbReference>
<feature type="domain" description="RRM" evidence="9">
    <location>
        <begin position="26"/>
        <end position="101"/>
    </location>
</feature>
<evidence type="ECO:0000256" key="1">
    <source>
        <dbReference type="ARBA" id="ARBA00009094"/>
    </source>
</evidence>
<evidence type="ECO:0000259" key="9">
    <source>
        <dbReference type="PROSITE" id="PS50102"/>
    </source>
</evidence>
<name>A0A7I8VLV4_9ANNE</name>
<dbReference type="InterPro" id="IPR012677">
    <property type="entry name" value="Nucleotide-bd_a/b_plait_sf"/>
</dbReference>
<dbReference type="CDD" id="cd22400">
    <property type="entry name" value="KH-I_IGF2BP_rpt1"/>
    <property type="match status" value="1"/>
</dbReference>
<protein>
    <submittedName>
        <fullName evidence="10">DgyrCDS6046</fullName>
    </submittedName>
</protein>
<accession>A0A7I8VLV4</accession>
<proteinExistence type="inferred from homology"/>
<dbReference type="GO" id="GO:0003723">
    <property type="term" value="F:RNA binding"/>
    <property type="evidence" value="ECO:0007669"/>
    <property type="project" value="UniProtKB-UniRule"/>
</dbReference>
<dbReference type="PROSITE" id="PS50084">
    <property type="entry name" value="KH_TYPE_1"/>
    <property type="match status" value="4"/>
</dbReference>
<evidence type="ECO:0000256" key="3">
    <source>
        <dbReference type="ARBA" id="ARBA00022737"/>
    </source>
</evidence>
<dbReference type="InterPro" id="IPR035979">
    <property type="entry name" value="RBD_domain_sf"/>
</dbReference>
<keyword evidence="4" id="KW-0509">mRNA transport</keyword>
<dbReference type="AlphaFoldDB" id="A0A7I8VLV4"/>
<dbReference type="SMART" id="SM00361">
    <property type="entry name" value="RRM_1"/>
    <property type="match status" value="1"/>
</dbReference>
<dbReference type="SUPFAM" id="SSF54791">
    <property type="entry name" value="Eukaryotic type KH-domain (KH-domain type I)"/>
    <property type="match status" value="4"/>
</dbReference>
<evidence type="ECO:0000256" key="4">
    <source>
        <dbReference type="ARBA" id="ARBA00022816"/>
    </source>
</evidence>
<reference evidence="10 11" key="1">
    <citation type="submission" date="2020-08" db="EMBL/GenBank/DDBJ databases">
        <authorList>
            <person name="Hejnol A."/>
        </authorList>
    </citation>
    <scope>NUCLEOTIDE SEQUENCE [LARGE SCALE GENOMIC DNA]</scope>
</reference>
<organism evidence="10 11">
    <name type="scientific">Dimorphilus gyrociliatus</name>
    <dbReference type="NCBI Taxonomy" id="2664684"/>
    <lineage>
        <taxon>Eukaryota</taxon>
        <taxon>Metazoa</taxon>
        <taxon>Spiralia</taxon>
        <taxon>Lophotrochozoa</taxon>
        <taxon>Annelida</taxon>
        <taxon>Polychaeta</taxon>
        <taxon>Polychaeta incertae sedis</taxon>
        <taxon>Dinophilidae</taxon>
        <taxon>Dimorphilus</taxon>
    </lineage>
</organism>
<dbReference type="Pfam" id="PF00013">
    <property type="entry name" value="KH_1"/>
    <property type="match status" value="4"/>
</dbReference>
<dbReference type="Gene3D" id="3.30.1370.10">
    <property type="entry name" value="K Homology domain, type 1"/>
    <property type="match status" value="2"/>
</dbReference>
<dbReference type="GO" id="GO:0051028">
    <property type="term" value="P:mRNA transport"/>
    <property type="evidence" value="ECO:0007669"/>
    <property type="project" value="UniProtKB-KW"/>
</dbReference>
<dbReference type="SMART" id="SM00360">
    <property type="entry name" value="RRM"/>
    <property type="match status" value="1"/>
</dbReference>
<evidence type="ECO:0000313" key="10">
    <source>
        <dbReference type="EMBL" id="CAD5117251.1"/>
    </source>
</evidence>
<dbReference type="SMART" id="SM00322">
    <property type="entry name" value="KH"/>
    <property type="match status" value="4"/>
</dbReference>
<keyword evidence="6 7" id="KW-0694">RNA-binding</keyword>
<feature type="compositionally biased region" description="Acidic residues" evidence="8">
    <location>
        <begin position="1"/>
        <end position="11"/>
    </location>
</feature>
<dbReference type="InterPro" id="IPR003954">
    <property type="entry name" value="RRM_euk-type"/>
</dbReference>
<dbReference type="OrthoDB" id="752362at2759"/>
<evidence type="ECO:0000313" key="11">
    <source>
        <dbReference type="Proteomes" id="UP000549394"/>
    </source>
</evidence>
<dbReference type="EMBL" id="CAJFCJ010000007">
    <property type="protein sequence ID" value="CAD5117251.1"/>
    <property type="molecule type" value="Genomic_DNA"/>
</dbReference>
<evidence type="ECO:0000256" key="2">
    <source>
        <dbReference type="ARBA" id="ARBA00022448"/>
    </source>
</evidence>
<gene>
    <name evidence="10" type="ORF">DGYR_LOCUS5798</name>
</gene>